<dbReference type="Pfam" id="PF09084">
    <property type="entry name" value="NMT1"/>
    <property type="match status" value="1"/>
</dbReference>
<dbReference type="Proteomes" id="UP000006034">
    <property type="component" value="Unassembled WGS sequence"/>
</dbReference>
<evidence type="ECO:0000259" key="2">
    <source>
        <dbReference type="Pfam" id="PF09084"/>
    </source>
</evidence>
<dbReference type="InterPro" id="IPR015168">
    <property type="entry name" value="SsuA/THI5"/>
</dbReference>
<dbReference type="Gene3D" id="3.40.190.10">
    <property type="entry name" value="Periplasmic binding protein-like II"/>
    <property type="match status" value="2"/>
</dbReference>
<dbReference type="HOGENOM" id="CLU_065959_0_0_7"/>
<evidence type="ECO:0000313" key="4">
    <source>
        <dbReference type="Proteomes" id="UP000006034"/>
    </source>
</evidence>
<evidence type="ECO:0000256" key="1">
    <source>
        <dbReference type="SAM" id="Phobius"/>
    </source>
</evidence>
<dbReference type="AlphaFoldDB" id="E5YA29"/>
<dbReference type="eggNOG" id="COG0715">
    <property type="taxonomic scope" value="Bacteria"/>
</dbReference>
<dbReference type="EMBL" id="ADCP02000001">
    <property type="protein sequence ID" value="EFV43143.2"/>
    <property type="molecule type" value="Genomic_DNA"/>
</dbReference>
<gene>
    <name evidence="3" type="ORF">HMPREF0179_03047</name>
</gene>
<reference evidence="3 4" key="1">
    <citation type="submission" date="2010-10" db="EMBL/GenBank/DDBJ databases">
        <authorList>
            <consortium name="The Broad Institute Genome Sequencing Platform"/>
            <person name="Ward D."/>
            <person name="Earl A."/>
            <person name="Feldgarden M."/>
            <person name="Young S.K."/>
            <person name="Gargeya S."/>
            <person name="Zeng Q."/>
            <person name="Alvarado L."/>
            <person name="Berlin A."/>
            <person name="Bochicchio J."/>
            <person name="Chapman S.B."/>
            <person name="Chen Z."/>
            <person name="Freedman E."/>
            <person name="Gellesch M."/>
            <person name="Goldberg J."/>
            <person name="Griggs A."/>
            <person name="Gujja S."/>
            <person name="Heilman E."/>
            <person name="Heiman D."/>
            <person name="Howarth C."/>
            <person name="Mehta T."/>
            <person name="Neiman D."/>
            <person name="Pearson M."/>
            <person name="Roberts A."/>
            <person name="Saif S."/>
            <person name="Shea T."/>
            <person name="Shenoy N."/>
            <person name="Sisk P."/>
            <person name="Stolte C."/>
            <person name="Sykes S."/>
            <person name="White J."/>
            <person name="Yandava C."/>
            <person name="Allen-Vercoe E."/>
            <person name="Sibley C."/>
            <person name="Ambrose C.E."/>
            <person name="Strauss J."/>
            <person name="Daigneault M."/>
            <person name="Haas B."/>
            <person name="Nusbaum C."/>
            <person name="Birren B."/>
        </authorList>
    </citation>
    <scope>NUCLEOTIDE SEQUENCE [LARGE SCALE GENOMIC DNA]</scope>
    <source>
        <strain evidence="3 4">3_1_6</strain>
    </source>
</reference>
<name>E5YA29_BILW3</name>
<dbReference type="SUPFAM" id="SSF53850">
    <property type="entry name" value="Periplasmic binding protein-like II"/>
    <property type="match status" value="1"/>
</dbReference>
<dbReference type="OrthoDB" id="2054296at2"/>
<feature type="transmembrane region" description="Helical" evidence="1">
    <location>
        <begin position="36"/>
        <end position="57"/>
    </location>
</feature>
<proteinExistence type="predicted"/>
<organism evidence="3 4">
    <name type="scientific">Bilophila wadsworthia (strain 3_1_6)</name>
    <dbReference type="NCBI Taxonomy" id="563192"/>
    <lineage>
        <taxon>Bacteria</taxon>
        <taxon>Pseudomonadati</taxon>
        <taxon>Thermodesulfobacteriota</taxon>
        <taxon>Desulfovibrionia</taxon>
        <taxon>Desulfovibrionales</taxon>
        <taxon>Desulfovibrionaceae</taxon>
        <taxon>Bilophila</taxon>
    </lineage>
</organism>
<comment type="caution">
    <text evidence="3">The sequence shown here is derived from an EMBL/GenBank/DDBJ whole genome shotgun (WGS) entry which is preliminary data.</text>
</comment>
<keyword evidence="1" id="KW-1133">Transmembrane helix</keyword>
<keyword evidence="4" id="KW-1185">Reference proteome</keyword>
<evidence type="ECO:0000313" key="3">
    <source>
        <dbReference type="EMBL" id="EFV43143.2"/>
    </source>
</evidence>
<keyword evidence="1" id="KW-0472">Membrane</keyword>
<protein>
    <recommendedName>
        <fullName evidence="2">SsuA/THI5-like domain-containing protein</fullName>
    </recommendedName>
</protein>
<accession>E5YA29</accession>
<dbReference type="PANTHER" id="PTHR30024">
    <property type="entry name" value="ALIPHATIC SULFONATES-BINDING PROTEIN-RELATED"/>
    <property type="match status" value="1"/>
</dbReference>
<dbReference type="STRING" id="563192.HMPREF0179_03047"/>
<feature type="domain" description="SsuA/THI5-like" evidence="2">
    <location>
        <begin position="77"/>
        <end position="293"/>
    </location>
</feature>
<reference evidence="3 4" key="2">
    <citation type="submission" date="2013-04" db="EMBL/GenBank/DDBJ databases">
        <title>The Genome Sequence of Bilophila wadsworthia 3_1_6.</title>
        <authorList>
            <consortium name="The Broad Institute Genomics Platform"/>
            <person name="Earl A."/>
            <person name="Ward D."/>
            <person name="Feldgarden M."/>
            <person name="Gevers D."/>
            <person name="Sibley C."/>
            <person name="Strauss J."/>
            <person name="Allen-Vercoe E."/>
            <person name="Walker B."/>
            <person name="Young S."/>
            <person name="Zeng Q."/>
            <person name="Gargeya S."/>
            <person name="Fitzgerald M."/>
            <person name="Haas B."/>
            <person name="Abouelleil A."/>
            <person name="Allen A.W."/>
            <person name="Alvarado L."/>
            <person name="Arachchi H.M."/>
            <person name="Berlin A.M."/>
            <person name="Chapman S.B."/>
            <person name="Gainer-Dewar J."/>
            <person name="Goldberg J."/>
            <person name="Griggs A."/>
            <person name="Gujja S."/>
            <person name="Hansen M."/>
            <person name="Howarth C."/>
            <person name="Imamovic A."/>
            <person name="Ireland A."/>
            <person name="Larimer J."/>
            <person name="McCowan C."/>
            <person name="Murphy C."/>
            <person name="Pearson M."/>
            <person name="Poon T.W."/>
            <person name="Priest M."/>
            <person name="Roberts A."/>
            <person name="Saif S."/>
            <person name="Shea T."/>
            <person name="Sisk P."/>
            <person name="Sykes S."/>
            <person name="Wortman J."/>
            <person name="Nusbaum C."/>
            <person name="Birren B."/>
        </authorList>
    </citation>
    <scope>NUCLEOTIDE SEQUENCE [LARGE SCALE GENOMIC DNA]</scope>
    <source>
        <strain evidence="3 4">3_1_6</strain>
    </source>
</reference>
<sequence>MANVLGCSVGSGSVRKPGKRTFSWVDEEIMKVRNPFAGLLALFFVVAWCLSGSAAFAKPLVPLRTAWLGEHETFLVWYAREKGWDKAEGLDLELLPFESGKNVIDEMQSSNWAIAGVGAMPALTASLSSRLYIVGIGNDESASNAIFTRADSPILKMKGFNPNCPEVYGNPGSVRGKTFIVPKGTSAHYMLSRWLHVLGLNERDVNIVDMQPSEAMKAFADGQGDAIALWAPQTFEAEKLGLKTVAHSSDCNARQPILLVANMDYANKHKGDIVAFLRVYLRSVDMMKKTPAEDLADDYMRFYNAWTGKTMTREEAIRDIKDHPVYALDQQLDMFKQSYGTSELREWLHDIVSFQNETGELDRRDLARLERLHYVTDIYLKAVKAPAKK</sequence>
<keyword evidence="1" id="KW-0812">Transmembrane</keyword>